<dbReference type="OrthoDB" id="9811093at2"/>
<keyword evidence="6 9" id="KW-0446">Lipid-binding</keyword>
<dbReference type="EMBL" id="CP042582">
    <property type="protein sequence ID" value="QEX20884.1"/>
    <property type="molecule type" value="Genomic_DNA"/>
</dbReference>
<keyword evidence="4 9" id="KW-0812">Transmembrane</keyword>
<name>A0A5J6MUM8_9PROT</name>
<dbReference type="InterPro" id="IPR035921">
    <property type="entry name" value="F/V-ATP_Csub_sf"/>
</dbReference>
<proteinExistence type="inferred from homology"/>
<evidence type="ECO:0000256" key="1">
    <source>
        <dbReference type="ARBA" id="ARBA00004141"/>
    </source>
</evidence>
<dbReference type="RefSeq" id="WP_151115091.1">
    <property type="nucleotide sequence ID" value="NZ_CP042582.1"/>
</dbReference>
<evidence type="ECO:0000313" key="12">
    <source>
        <dbReference type="Proteomes" id="UP000325797"/>
    </source>
</evidence>
<keyword evidence="5 9" id="KW-1133">Transmembrane helix</keyword>
<dbReference type="AlphaFoldDB" id="A0A5J6MUM8"/>
<dbReference type="InterPro" id="IPR002379">
    <property type="entry name" value="ATPase_proteolipid_c-like_dom"/>
</dbReference>
<comment type="subcellular location">
    <subcellularLocation>
        <location evidence="9">Cell membrane</location>
        <topology evidence="9">Multi-pass membrane protein</topology>
    </subcellularLocation>
    <subcellularLocation>
        <location evidence="1">Membrane</location>
        <topology evidence="1">Multi-pass membrane protein</topology>
    </subcellularLocation>
</comment>
<feature type="transmembrane region" description="Helical" evidence="9">
    <location>
        <begin position="12"/>
        <end position="30"/>
    </location>
</feature>
<evidence type="ECO:0000256" key="3">
    <source>
        <dbReference type="ARBA" id="ARBA00022547"/>
    </source>
</evidence>
<keyword evidence="8 9" id="KW-0066">ATP synthesis</keyword>
<keyword evidence="3 9" id="KW-0138">CF(0)</keyword>
<dbReference type="InterPro" id="IPR038662">
    <property type="entry name" value="ATP_synth_F0_csu_sf"/>
</dbReference>
<evidence type="ECO:0000256" key="5">
    <source>
        <dbReference type="ARBA" id="ARBA00022989"/>
    </source>
</evidence>
<sequence length="74" mass="7256">MEIEAAKMLGAGLATIGVAGAGIGIGMLFGQFVGAGIRNPAAAKTQTGNLFVGMALSEATAIFALGIAMLILFG</sequence>
<dbReference type="Gene3D" id="1.20.20.10">
    <property type="entry name" value="F1F0 ATP synthase subunit C"/>
    <property type="match status" value="1"/>
</dbReference>
<accession>A0A5J6MUM8</accession>
<feature type="transmembrane region" description="Helical" evidence="9">
    <location>
        <begin position="50"/>
        <end position="73"/>
    </location>
</feature>
<dbReference type="PANTHER" id="PTHR10031:SF0">
    <property type="entry name" value="ATPASE PROTEIN 9"/>
    <property type="match status" value="1"/>
</dbReference>
<protein>
    <recommendedName>
        <fullName evidence="9">ATP synthase subunit c</fullName>
    </recommendedName>
    <alternativeName>
        <fullName evidence="9">ATP synthase F(0) sector subunit c</fullName>
    </alternativeName>
    <alternativeName>
        <fullName evidence="9">F-type ATPase subunit c</fullName>
        <shortName evidence="9">F-ATPase subunit c</shortName>
    </alternativeName>
    <alternativeName>
        <fullName evidence="9">Lipid-binding protein</fullName>
    </alternativeName>
</protein>
<dbReference type="GO" id="GO:0008289">
    <property type="term" value="F:lipid binding"/>
    <property type="evidence" value="ECO:0007669"/>
    <property type="project" value="UniProtKB-KW"/>
</dbReference>
<feature type="site" description="Reversibly protonated during proton transport" evidence="9">
    <location>
        <position position="58"/>
    </location>
</feature>
<keyword evidence="12" id="KW-1185">Reference proteome</keyword>
<dbReference type="PANTHER" id="PTHR10031">
    <property type="entry name" value="ATP SYNTHASE LIPID-BINDING PROTEIN, MITOCHONDRIAL"/>
    <property type="match status" value="1"/>
</dbReference>
<dbReference type="Pfam" id="PF00137">
    <property type="entry name" value="ATP-synt_C"/>
    <property type="match status" value="1"/>
</dbReference>
<keyword evidence="7 9" id="KW-0472">Membrane</keyword>
<comment type="similarity">
    <text evidence="2 9">Belongs to the ATPase C chain family.</text>
</comment>
<reference evidence="11 12" key="1">
    <citation type="submission" date="2019-08" db="EMBL/GenBank/DDBJ databases">
        <title>Hyperibacter terrae gen. nov., sp. nov. and Hyperibacter viscosus sp. nov., two new members in the family Rhodospirillaceae isolated from the rhizosphere of Hypericum perforatum.</title>
        <authorList>
            <person name="Noviana Z."/>
        </authorList>
    </citation>
    <scope>NUCLEOTIDE SEQUENCE [LARGE SCALE GENOMIC DNA]</scope>
    <source>
        <strain evidence="11 12">R5959</strain>
    </source>
</reference>
<dbReference type="KEGG" id="hadh:FRZ61_08040"/>
<evidence type="ECO:0000256" key="6">
    <source>
        <dbReference type="ARBA" id="ARBA00023121"/>
    </source>
</evidence>
<feature type="domain" description="V-ATPase proteolipid subunit C-like" evidence="10">
    <location>
        <begin position="9"/>
        <end position="71"/>
    </location>
</feature>
<gene>
    <name evidence="11" type="primary">atpC</name>
    <name evidence="9" type="synonym">atpE</name>
    <name evidence="11" type="ORF">FRZ61_08040</name>
</gene>
<keyword evidence="9" id="KW-0813">Transport</keyword>
<evidence type="ECO:0000313" key="11">
    <source>
        <dbReference type="EMBL" id="QEX20884.1"/>
    </source>
</evidence>
<dbReference type="InterPro" id="IPR000454">
    <property type="entry name" value="ATP_synth_F0_csu"/>
</dbReference>
<dbReference type="SUPFAM" id="SSF81333">
    <property type="entry name" value="F1F0 ATP synthase subunit C"/>
    <property type="match status" value="1"/>
</dbReference>
<evidence type="ECO:0000256" key="4">
    <source>
        <dbReference type="ARBA" id="ARBA00022692"/>
    </source>
</evidence>
<dbReference type="GO" id="GO:0033177">
    <property type="term" value="C:proton-transporting two-sector ATPase complex, proton-transporting domain"/>
    <property type="evidence" value="ECO:0007669"/>
    <property type="project" value="InterPro"/>
</dbReference>
<dbReference type="Proteomes" id="UP000325797">
    <property type="component" value="Chromosome"/>
</dbReference>
<keyword evidence="9" id="KW-0406">Ion transport</keyword>
<dbReference type="HAMAP" id="MF_01396">
    <property type="entry name" value="ATP_synth_c_bact"/>
    <property type="match status" value="1"/>
</dbReference>
<dbReference type="PRINTS" id="PR00124">
    <property type="entry name" value="ATPASEC"/>
</dbReference>
<evidence type="ECO:0000259" key="10">
    <source>
        <dbReference type="Pfam" id="PF00137"/>
    </source>
</evidence>
<keyword evidence="9" id="KW-0375">Hydrogen ion transport</keyword>
<organism evidence="11 12">
    <name type="scientific">Hypericibacter adhaerens</name>
    <dbReference type="NCBI Taxonomy" id="2602016"/>
    <lineage>
        <taxon>Bacteria</taxon>
        <taxon>Pseudomonadati</taxon>
        <taxon>Pseudomonadota</taxon>
        <taxon>Alphaproteobacteria</taxon>
        <taxon>Rhodospirillales</taxon>
        <taxon>Dongiaceae</taxon>
        <taxon>Hypericibacter</taxon>
    </lineage>
</organism>
<dbReference type="GO" id="GO:0046933">
    <property type="term" value="F:proton-transporting ATP synthase activity, rotational mechanism"/>
    <property type="evidence" value="ECO:0007669"/>
    <property type="project" value="UniProtKB-UniRule"/>
</dbReference>
<evidence type="ECO:0000256" key="2">
    <source>
        <dbReference type="ARBA" id="ARBA00006704"/>
    </source>
</evidence>
<keyword evidence="9" id="KW-1003">Cell membrane</keyword>
<evidence type="ECO:0000256" key="7">
    <source>
        <dbReference type="ARBA" id="ARBA00023136"/>
    </source>
</evidence>
<evidence type="ECO:0000256" key="8">
    <source>
        <dbReference type="ARBA" id="ARBA00023310"/>
    </source>
</evidence>
<evidence type="ECO:0000256" key="9">
    <source>
        <dbReference type="HAMAP-Rule" id="MF_01396"/>
    </source>
</evidence>
<dbReference type="GO" id="GO:0005886">
    <property type="term" value="C:plasma membrane"/>
    <property type="evidence" value="ECO:0007669"/>
    <property type="project" value="UniProtKB-SubCell"/>
</dbReference>
<comment type="function">
    <text evidence="9">Key component of the F(0) channel; it plays a direct role in translocation across the membrane. A homomeric c-ring of between 10-14 subunits forms the central stalk rotor element with the F(1) delta and epsilon subunits.</text>
</comment>
<comment type="function">
    <text evidence="9">F(1)F(0) ATP synthase produces ATP from ADP in the presence of a proton or sodium gradient. F-type ATPases consist of two structural domains, F(1) containing the extramembraneous catalytic core and F(0) containing the membrane proton channel, linked together by a central stalk and a peripheral stalk. During catalysis, ATP synthesis in the catalytic domain of F(1) is coupled via a rotary mechanism of the central stalk subunits to proton translocation.</text>
</comment>
<dbReference type="GO" id="GO:0045259">
    <property type="term" value="C:proton-transporting ATP synthase complex"/>
    <property type="evidence" value="ECO:0007669"/>
    <property type="project" value="UniProtKB-KW"/>
</dbReference>